<evidence type="ECO:0000313" key="3">
    <source>
        <dbReference type="Proteomes" id="UP001189429"/>
    </source>
</evidence>
<proteinExistence type="predicted"/>
<comment type="caution">
    <text evidence="2">The sequence shown here is derived from an EMBL/GenBank/DDBJ whole genome shotgun (WGS) entry which is preliminary data.</text>
</comment>
<organism evidence="2 3">
    <name type="scientific">Prorocentrum cordatum</name>
    <dbReference type="NCBI Taxonomy" id="2364126"/>
    <lineage>
        <taxon>Eukaryota</taxon>
        <taxon>Sar</taxon>
        <taxon>Alveolata</taxon>
        <taxon>Dinophyceae</taxon>
        <taxon>Prorocentrales</taxon>
        <taxon>Prorocentraceae</taxon>
        <taxon>Prorocentrum</taxon>
    </lineage>
</organism>
<evidence type="ECO:0000313" key="2">
    <source>
        <dbReference type="EMBL" id="CAK0896875.1"/>
    </source>
</evidence>
<gene>
    <name evidence="2" type="ORF">PCOR1329_LOCUS75215</name>
</gene>
<feature type="compositionally biased region" description="Basic and acidic residues" evidence="1">
    <location>
        <begin position="1"/>
        <end position="20"/>
    </location>
</feature>
<feature type="compositionally biased region" description="Basic and acidic residues" evidence="1">
    <location>
        <begin position="79"/>
        <end position="96"/>
    </location>
</feature>
<feature type="non-terminal residue" evidence="2">
    <location>
        <position position="1"/>
    </location>
</feature>
<dbReference type="EMBL" id="CAUYUJ010020252">
    <property type="protein sequence ID" value="CAK0896875.1"/>
    <property type="molecule type" value="Genomic_DNA"/>
</dbReference>
<sequence length="122" mass="13483">EDATKETKMATASDGRRRGGDGGNTAARAADWLDPVARLGESAARGTERQERTPLWTGFRGDRDAASGFRETTTGDHSGGSERRKETPRDAQRHADTTCPPRRRAPERRIEHLLWVEAKGEI</sequence>
<accession>A0ABN9XG36</accession>
<keyword evidence="3" id="KW-1185">Reference proteome</keyword>
<reference evidence="2" key="1">
    <citation type="submission" date="2023-10" db="EMBL/GenBank/DDBJ databases">
        <authorList>
            <person name="Chen Y."/>
            <person name="Shah S."/>
            <person name="Dougan E. K."/>
            <person name="Thang M."/>
            <person name="Chan C."/>
        </authorList>
    </citation>
    <scope>NUCLEOTIDE SEQUENCE [LARGE SCALE GENOMIC DNA]</scope>
</reference>
<evidence type="ECO:0000256" key="1">
    <source>
        <dbReference type="SAM" id="MobiDB-lite"/>
    </source>
</evidence>
<name>A0ABN9XG36_9DINO</name>
<dbReference type="Proteomes" id="UP001189429">
    <property type="component" value="Unassembled WGS sequence"/>
</dbReference>
<feature type="region of interest" description="Disordered" evidence="1">
    <location>
        <begin position="1"/>
        <end position="105"/>
    </location>
</feature>
<protein>
    <submittedName>
        <fullName evidence="2">Uncharacterized protein</fullName>
    </submittedName>
</protein>